<dbReference type="SMART" id="SM00020">
    <property type="entry name" value="Tryp_SPc"/>
    <property type="match status" value="1"/>
</dbReference>
<dbReference type="AlphaFoldDB" id="A0AAV3ANX0"/>
<comment type="subcellular location">
    <subcellularLocation>
        <location evidence="1">Secreted</location>
    </subcellularLocation>
</comment>
<dbReference type="GO" id="GO:0005509">
    <property type="term" value="F:calcium ion binding"/>
    <property type="evidence" value="ECO:0007669"/>
    <property type="project" value="InterPro"/>
</dbReference>
<dbReference type="Proteomes" id="UP001181693">
    <property type="component" value="Unassembled WGS sequence"/>
</dbReference>
<dbReference type="FunFam" id="2.10.25.10:FF:000162">
    <property type="entry name" value="Coagulation factor X (Predicted)"/>
    <property type="match status" value="1"/>
</dbReference>
<dbReference type="Gene3D" id="2.10.25.10">
    <property type="entry name" value="Laminin"/>
    <property type="match status" value="2"/>
</dbReference>
<dbReference type="PROSITE" id="PS50026">
    <property type="entry name" value="EGF_3"/>
    <property type="match status" value="1"/>
</dbReference>
<dbReference type="Pfam" id="PF00089">
    <property type="entry name" value="Trypsin"/>
    <property type="match status" value="1"/>
</dbReference>
<dbReference type="InterPro" id="IPR043504">
    <property type="entry name" value="Peptidase_S1_PA_chymotrypsin"/>
</dbReference>
<evidence type="ECO:0000256" key="5">
    <source>
        <dbReference type="ARBA" id="ARBA00022837"/>
    </source>
</evidence>
<comment type="caution">
    <text evidence="12">The sequence shown here is derived from an EMBL/GenBank/DDBJ whole genome shotgun (WGS) entry which is preliminary data.</text>
</comment>
<feature type="domain" description="Gla" evidence="11">
    <location>
        <begin position="40"/>
        <end position="86"/>
    </location>
</feature>
<dbReference type="InterPro" id="IPR000152">
    <property type="entry name" value="EGF-type_Asp/Asn_hydroxyl_site"/>
</dbReference>
<dbReference type="InterPro" id="IPR009003">
    <property type="entry name" value="Peptidase_S1_PA"/>
</dbReference>
<evidence type="ECO:0000259" key="10">
    <source>
        <dbReference type="PROSITE" id="PS50240"/>
    </source>
</evidence>
<dbReference type="PIRSF" id="PIRSF001143">
    <property type="entry name" value="Factor_X"/>
    <property type="match status" value="1"/>
</dbReference>
<feature type="domain" description="EGF-like" evidence="9">
    <location>
        <begin position="86"/>
        <end position="122"/>
    </location>
</feature>
<dbReference type="InterPro" id="IPR001881">
    <property type="entry name" value="EGF-like_Ca-bd_dom"/>
</dbReference>
<keyword evidence="13" id="KW-1185">Reference proteome</keyword>
<dbReference type="Pfam" id="PF00594">
    <property type="entry name" value="Gla"/>
    <property type="match status" value="1"/>
</dbReference>
<dbReference type="FunFam" id="2.40.10.10:FF:000068">
    <property type="entry name" value="transmembrane protease serine 2"/>
    <property type="match status" value="1"/>
</dbReference>
<evidence type="ECO:0008006" key="14">
    <source>
        <dbReference type="Google" id="ProtNLM"/>
    </source>
</evidence>
<dbReference type="Pfam" id="PF14670">
    <property type="entry name" value="FXa_inhibition"/>
    <property type="match status" value="1"/>
</dbReference>
<dbReference type="CDD" id="cd00054">
    <property type="entry name" value="EGF_CA"/>
    <property type="match status" value="1"/>
</dbReference>
<evidence type="ECO:0000256" key="6">
    <source>
        <dbReference type="ARBA" id="ARBA00023157"/>
    </source>
</evidence>
<proteinExistence type="predicted"/>
<organism evidence="12 13">
    <name type="scientific">Pyxicephalus adspersus</name>
    <name type="common">African bullfrog</name>
    <dbReference type="NCBI Taxonomy" id="30357"/>
    <lineage>
        <taxon>Eukaryota</taxon>
        <taxon>Metazoa</taxon>
        <taxon>Chordata</taxon>
        <taxon>Craniata</taxon>
        <taxon>Vertebrata</taxon>
        <taxon>Euteleostomi</taxon>
        <taxon>Amphibia</taxon>
        <taxon>Batrachia</taxon>
        <taxon>Anura</taxon>
        <taxon>Neobatrachia</taxon>
        <taxon>Ranoidea</taxon>
        <taxon>Pyxicephalidae</taxon>
        <taxon>Pyxicephalinae</taxon>
        <taxon>Pyxicephalus</taxon>
    </lineage>
</organism>
<dbReference type="Gene3D" id="2.40.10.10">
    <property type="entry name" value="Trypsin-like serine proteases"/>
    <property type="match status" value="2"/>
</dbReference>
<evidence type="ECO:0000259" key="11">
    <source>
        <dbReference type="PROSITE" id="PS50998"/>
    </source>
</evidence>
<dbReference type="InterPro" id="IPR017857">
    <property type="entry name" value="Coagulation_fac-like_Gla_dom"/>
</dbReference>
<dbReference type="PROSITE" id="PS00011">
    <property type="entry name" value="GLA_1"/>
    <property type="match status" value="1"/>
</dbReference>
<dbReference type="SMART" id="SM00179">
    <property type="entry name" value="EGF_CA"/>
    <property type="match status" value="1"/>
</dbReference>
<dbReference type="PROSITE" id="PS50240">
    <property type="entry name" value="TRYPSIN_DOM"/>
    <property type="match status" value="1"/>
</dbReference>
<keyword evidence="4 8" id="KW-0245">EGF-like domain</keyword>
<dbReference type="FunFam" id="4.10.740.10:FF:000001">
    <property type="entry name" value="vitamin K-dependent protein S"/>
    <property type="match status" value="1"/>
</dbReference>
<dbReference type="GO" id="GO:0006508">
    <property type="term" value="P:proteolysis"/>
    <property type="evidence" value="ECO:0007669"/>
    <property type="project" value="InterPro"/>
</dbReference>
<reference evidence="12" key="1">
    <citation type="thesis" date="2020" institute="ProQuest LLC" country="789 East Eisenhower Parkway, Ann Arbor, MI, USA">
        <title>Comparative Genomics and Chromosome Evolution.</title>
        <authorList>
            <person name="Mudd A.B."/>
        </authorList>
    </citation>
    <scope>NUCLEOTIDE SEQUENCE</scope>
    <source>
        <strain evidence="12">1538</strain>
        <tissue evidence="12">Blood</tissue>
    </source>
</reference>
<dbReference type="PANTHER" id="PTHR24278:SF20">
    <property type="entry name" value="VITAMIN K-DEPENDENT PROTEIN Z"/>
    <property type="match status" value="1"/>
</dbReference>
<dbReference type="PROSITE" id="PS00010">
    <property type="entry name" value="ASX_HYDROXYL"/>
    <property type="match status" value="1"/>
</dbReference>
<evidence type="ECO:0000256" key="8">
    <source>
        <dbReference type="PROSITE-ProRule" id="PRU00076"/>
    </source>
</evidence>
<dbReference type="PANTHER" id="PTHR24278">
    <property type="entry name" value="COAGULATION FACTOR"/>
    <property type="match status" value="1"/>
</dbReference>
<dbReference type="InterPro" id="IPR050442">
    <property type="entry name" value="Peptidase_S1_coag_factors"/>
</dbReference>
<dbReference type="EMBL" id="DYDO01000001">
    <property type="protein sequence ID" value="DBA33149.1"/>
    <property type="molecule type" value="Genomic_DNA"/>
</dbReference>
<feature type="disulfide bond" evidence="8">
    <location>
        <begin position="112"/>
        <end position="121"/>
    </location>
</feature>
<accession>A0AAV3ANX0</accession>
<gene>
    <name evidence="12" type="ORF">GDO54_000877</name>
</gene>
<evidence type="ECO:0000256" key="7">
    <source>
        <dbReference type="ARBA" id="ARBA00023180"/>
    </source>
</evidence>
<dbReference type="PROSITE" id="PS01186">
    <property type="entry name" value="EGF_2"/>
    <property type="match status" value="1"/>
</dbReference>
<dbReference type="PROSITE" id="PS50998">
    <property type="entry name" value="GLA_2"/>
    <property type="match status" value="1"/>
</dbReference>
<protein>
    <recommendedName>
        <fullName evidence="14">Coagulation factor Xa</fullName>
    </recommendedName>
</protein>
<keyword evidence="2" id="KW-0301">Gamma-carboxyglutamic acid</keyword>
<dbReference type="InterPro" id="IPR000742">
    <property type="entry name" value="EGF"/>
</dbReference>
<evidence type="ECO:0000313" key="13">
    <source>
        <dbReference type="Proteomes" id="UP001181693"/>
    </source>
</evidence>
<dbReference type="InterPro" id="IPR035972">
    <property type="entry name" value="GLA-like_dom_SF"/>
</dbReference>
<dbReference type="InterPro" id="IPR012224">
    <property type="entry name" value="Pept_S1A_FX"/>
</dbReference>
<feature type="domain" description="Peptidase S1" evidence="10">
    <location>
        <begin position="172"/>
        <end position="404"/>
    </location>
</feature>
<dbReference type="InterPro" id="IPR001254">
    <property type="entry name" value="Trypsin_dom"/>
</dbReference>
<evidence type="ECO:0000256" key="1">
    <source>
        <dbReference type="ARBA" id="ARBA00004613"/>
    </source>
</evidence>
<dbReference type="SUPFAM" id="SSF50494">
    <property type="entry name" value="Trypsin-like serine proteases"/>
    <property type="match status" value="1"/>
</dbReference>
<sequence>MTTERLYLNNDLYVDKEGKEKAVFLSAENANKIIQRHKRANFILIEELLKGNLERECYEEICTYEEARETYEDNEKTDQFWNGYYGGKQCSSNPCMNNGVCTDTIRSYTCSCPGGYKGNKCQMAVNECHPDAEDGCQHFCEPRYGLDFVTCSCADGYQLGKDEKSCHPTDPYACGQLLKDNSSTVLLNTSFHFKVLLLNEEETQYCSGVIISQSLVLTTAKCTKQHRPPFVIVGNENSENKQKIKVEDYLVHSKYSRHTGENNIALVRLQYNIKFHKHALPICIPQKDFAENVLMPRIPGMVTGWKLPSNQSTELQPIQFSATETDKGNCELAYNVTQSNRLFCGISKSSIDSALVDGSHFTIEHNGAWFLVGLMGTNNAQESNPNVFLFTKISRYIMWLIQNS</sequence>
<keyword evidence="6 8" id="KW-1015">Disulfide bond</keyword>
<dbReference type="GO" id="GO:0007596">
    <property type="term" value="P:blood coagulation"/>
    <property type="evidence" value="ECO:0007669"/>
    <property type="project" value="InterPro"/>
</dbReference>
<dbReference type="PRINTS" id="PR00001">
    <property type="entry name" value="GLABLOOD"/>
</dbReference>
<evidence type="ECO:0000256" key="2">
    <source>
        <dbReference type="ARBA" id="ARBA00022479"/>
    </source>
</evidence>
<dbReference type="GO" id="GO:0005615">
    <property type="term" value="C:extracellular space"/>
    <property type="evidence" value="ECO:0007669"/>
    <property type="project" value="TreeGrafter"/>
</dbReference>
<evidence type="ECO:0000256" key="4">
    <source>
        <dbReference type="ARBA" id="ARBA00022536"/>
    </source>
</evidence>
<name>A0AAV3ANX0_PYXAD</name>
<keyword evidence="7" id="KW-0325">Glycoprotein</keyword>
<keyword evidence="5" id="KW-0106">Calcium</keyword>
<dbReference type="Pfam" id="PF00008">
    <property type="entry name" value="EGF"/>
    <property type="match status" value="1"/>
</dbReference>
<dbReference type="SMART" id="SM00181">
    <property type="entry name" value="EGF"/>
    <property type="match status" value="2"/>
</dbReference>
<dbReference type="GO" id="GO:0004252">
    <property type="term" value="F:serine-type endopeptidase activity"/>
    <property type="evidence" value="ECO:0007669"/>
    <property type="project" value="InterPro"/>
</dbReference>
<evidence type="ECO:0000256" key="3">
    <source>
        <dbReference type="ARBA" id="ARBA00022525"/>
    </source>
</evidence>
<dbReference type="SUPFAM" id="SSF57630">
    <property type="entry name" value="GLA-domain"/>
    <property type="match status" value="1"/>
</dbReference>
<comment type="caution">
    <text evidence="8">Lacks conserved residue(s) required for the propagation of feature annotation.</text>
</comment>
<dbReference type="PROSITE" id="PS00022">
    <property type="entry name" value="EGF_1"/>
    <property type="match status" value="1"/>
</dbReference>
<dbReference type="SUPFAM" id="SSF57196">
    <property type="entry name" value="EGF/Laminin"/>
    <property type="match status" value="1"/>
</dbReference>
<dbReference type="Gene3D" id="4.10.740.10">
    <property type="entry name" value="Coagulation Factor IX"/>
    <property type="match status" value="1"/>
</dbReference>
<dbReference type="FunFam" id="2.10.25.10:FF:000480">
    <property type="entry name" value="Protein Z, vitamin K-dependent plasma glycoprotein"/>
    <property type="match status" value="1"/>
</dbReference>
<evidence type="ECO:0000313" key="12">
    <source>
        <dbReference type="EMBL" id="DBA33149.1"/>
    </source>
</evidence>
<dbReference type="InterPro" id="IPR000294">
    <property type="entry name" value="GLA_domain"/>
</dbReference>
<evidence type="ECO:0000259" key="9">
    <source>
        <dbReference type="PROSITE" id="PS50026"/>
    </source>
</evidence>
<keyword evidence="3" id="KW-0964">Secreted</keyword>
<dbReference type="SMART" id="SM00069">
    <property type="entry name" value="GLA"/>
    <property type="match status" value="1"/>
</dbReference>